<protein>
    <submittedName>
        <fullName evidence="3">RAD51 associated protein 1</fullName>
    </submittedName>
</protein>
<dbReference type="OMA" id="WNPPAQV"/>
<feature type="domain" description="RAD51 interacting motif" evidence="2">
    <location>
        <begin position="323"/>
        <end position="352"/>
    </location>
</feature>
<feature type="compositionally biased region" description="Basic and acidic residues" evidence="1">
    <location>
        <begin position="43"/>
        <end position="53"/>
    </location>
</feature>
<organism evidence="3 4">
    <name type="scientific">Lepisosteus oculatus</name>
    <name type="common">Spotted gar</name>
    <dbReference type="NCBI Taxonomy" id="7918"/>
    <lineage>
        <taxon>Eukaryota</taxon>
        <taxon>Metazoa</taxon>
        <taxon>Chordata</taxon>
        <taxon>Craniata</taxon>
        <taxon>Vertebrata</taxon>
        <taxon>Euteleostomi</taxon>
        <taxon>Actinopterygii</taxon>
        <taxon>Neopterygii</taxon>
        <taxon>Holostei</taxon>
        <taxon>Semionotiformes</taxon>
        <taxon>Lepisosteidae</taxon>
        <taxon>Lepisosteus</taxon>
    </lineage>
</organism>
<proteinExistence type="predicted"/>
<dbReference type="InterPro" id="IPR052003">
    <property type="entry name" value="HR_DNA-Binding_Protein"/>
</dbReference>
<dbReference type="GO" id="GO:0000724">
    <property type="term" value="P:double-strand break repair via homologous recombination"/>
    <property type="evidence" value="ECO:0000318"/>
    <property type="project" value="GO_Central"/>
</dbReference>
<sequence>MARPSRTKKPVDYSQFGDLDDDDDFACVKAPPSKKPRGATTAQERERTPKEPARVSNEGSGSQPEHGNERTVINKRGPFGPASPFGGRLLSVHDKVYNRDLEAALVLSMLQSAEEPCEALSPEAKGNGSHPEGESENMNGPPLLSNCSVDINLLGLDKITDEKSSTSGPRQRRAASKATERQKKILMDDEGSDAEADEEYLPTCTPDGGSESDADFSNEEENDEEFAVKKNVPKKPNKKEKKAQPQSSKKEKKPSKSKPRATVTPSAGTPSPTAARPSPVPKKMVPSTPPLTASKSPVSGSPGGGRIPKWTPPAVASGSVARFAVVSVRSPGQGLRLGLSRLARVKPLHPSAAVN</sequence>
<feature type="compositionally biased region" description="Polar residues" evidence="1">
    <location>
        <begin position="263"/>
        <end position="272"/>
    </location>
</feature>
<dbReference type="PANTHER" id="PTHR15361:SF4">
    <property type="entry name" value="RAD51-ASSOCIATED PROTEIN 1"/>
    <property type="match status" value="1"/>
</dbReference>
<evidence type="ECO:0000313" key="3">
    <source>
        <dbReference type="Ensembl" id="ENSLOCP00000020587.1"/>
    </source>
</evidence>
<dbReference type="EMBL" id="AHAT01025779">
    <property type="status" value="NOT_ANNOTATED_CDS"/>
    <property type="molecule type" value="Genomic_DNA"/>
</dbReference>
<feature type="region of interest" description="Disordered" evidence="1">
    <location>
        <begin position="159"/>
        <end position="314"/>
    </location>
</feature>
<feature type="region of interest" description="Disordered" evidence="1">
    <location>
        <begin position="114"/>
        <end position="146"/>
    </location>
</feature>
<feature type="compositionally biased region" description="Acidic residues" evidence="1">
    <location>
        <begin position="188"/>
        <end position="200"/>
    </location>
</feature>
<dbReference type="InParanoid" id="W5NIX8"/>
<dbReference type="GO" id="GO:0003690">
    <property type="term" value="F:double-stranded DNA binding"/>
    <property type="evidence" value="ECO:0000318"/>
    <property type="project" value="GO_Central"/>
</dbReference>
<dbReference type="PANTHER" id="PTHR15361">
    <property type="entry name" value="RAD51/NUKS-INTERACTING PROTEIN"/>
    <property type="match status" value="1"/>
</dbReference>
<dbReference type="HOGENOM" id="CLU_067355_1_0_1"/>
<dbReference type="GeneTree" id="ENSGT00940000153414"/>
<dbReference type="GO" id="GO:0036297">
    <property type="term" value="P:interstrand cross-link repair"/>
    <property type="evidence" value="ECO:0000318"/>
    <property type="project" value="GO_Central"/>
</dbReference>
<reference evidence="4" key="1">
    <citation type="submission" date="2011-12" db="EMBL/GenBank/DDBJ databases">
        <title>The Draft Genome of Lepisosteus oculatus.</title>
        <authorList>
            <consortium name="The Broad Institute Genome Assembly &amp; Analysis Group"/>
            <consortium name="Computational R&amp;D Group"/>
            <consortium name="and Sequencing Platform"/>
            <person name="Di Palma F."/>
            <person name="Alfoldi J."/>
            <person name="Johnson J."/>
            <person name="Berlin A."/>
            <person name="Gnerre S."/>
            <person name="Jaffe D."/>
            <person name="MacCallum I."/>
            <person name="Young S."/>
            <person name="Walker B.J."/>
            <person name="Lander E.S."/>
            <person name="Lindblad-Toh K."/>
        </authorList>
    </citation>
    <scope>NUCLEOTIDE SEQUENCE [LARGE SCALE GENOMIC DNA]</scope>
</reference>
<evidence type="ECO:0000259" key="2">
    <source>
        <dbReference type="Pfam" id="PF15696"/>
    </source>
</evidence>
<dbReference type="eggNOG" id="ENOG502RXRS">
    <property type="taxonomic scope" value="Eukaryota"/>
</dbReference>
<dbReference type="Pfam" id="PF15696">
    <property type="entry name" value="RAD51_interact"/>
    <property type="match status" value="1"/>
</dbReference>
<dbReference type="AlphaFoldDB" id="W5NIX8"/>
<name>W5NIX8_LEPOC</name>
<dbReference type="Proteomes" id="UP000018468">
    <property type="component" value="Linkage group LG8"/>
</dbReference>
<dbReference type="InterPro" id="IPR031419">
    <property type="entry name" value="RAD51_interact"/>
</dbReference>
<feature type="compositionally biased region" description="Basic and acidic residues" evidence="1">
    <location>
        <begin position="178"/>
        <end position="187"/>
    </location>
</feature>
<keyword evidence="4" id="KW-1185">Reference proteome</keyword>
<accession>W5NIX8</accession>
<evidence type="ECO:0000313" key="4">
    <source>
        <dbReference type="Proteomes" id="UP000018468"/>
    </source>
</evidence>
<dbReference type="GO" id="GO:0003697">
    <property type="term" value="F:single-stranded DNA binding"/>
    <property type="evidence" value="ECO:0000318"/>
    <property type="project" value="GO_Central"/>
</dbReference>
<feature type="compositionally biased region" description="Basic residues" evidence="1">
    <location>
        <begin position="250"/>
        <end position="259"/>
    </location>
</feature>
<feature type="region of interest" description="Disordered" evidence="1">
    <location>
        <begin position="1"/>
        <end position="88"/>
    </location>
</feature>
<dbReference type="STRING" id="7918.ENSLOCP00000020587"/>
<reference evidence="3" key="2">
    <citation type="submission" date="2025-08" db="UniProtKB">
        <authorList>
            <consortium name="Ensembl"/>
        </authorList>
    </citation>
    <scope>IDENTIFICATION</scope>
</reference>
<reference evidence="3" key="3">
    <citation type="submission" date="2025-09" db="UniProtKB">
        <authorList>
            <consortium name="Ensembl"/>
        </authorList>
    </citation>
    <scope>IDENTIFICATION</scope>
</reference>
<feature type="compositionally biased region" description="Acidic residues" evidence="1">
    <location>
        <begin position="210"/>
        <end position="225"/>
    </location>
</feature>
<evidence type="ECO:0000256" key="1">
    <source>
        <dbReference type="SAM" id="MobiDB-lite"/>
    </source>
</evidence>
<feature type="compositionally biased region" description="Basic residues" evidence="1">
    <location>
        <begin position="231"/>
        <end position="241"/>
    </location>
</feature>
<dbReference type="Ensembl" id="ENSLOCT00000020622.1">
    <property type="protein sequence ID" value="ENSLOCP00000020587.1"/>
    <property type="gene ID" value="ENSLOCG00000016664.1"/>
</dbReference>
<dbReference type="Bgee" id="ENSLOCG00000016664">
    <property type="expression patterns" value="Expressed in bone element and 13 other cell types or tissues"/>
</dbReference>